<protein>
    <submittedName>
        <fullName evidence="1">Uncharacterized protein</fullName>
    </submittedName>
</protein>
<keyword evidence="2" id="KW-1185">Reference proteome</keyword>
<accession>A0AAD3CZD3</accession>
<proteinExistence type="predicted"/>
<gene>
    <name evidence="1" type="ORF">CTEN210_11235</name>
</gene>
<organism evidence="1 2">
    <name type="scientific">Chaetoceros tenuissimus</name>
    <dbReference type="NCBI Taxonomy" id="426638"/>
    <lineage>
        <taxon>Eukaryota</taxon>
        <taxon>Sar</taxon>
        <taxon>Stramenopiles</taxon>
        <taxon>Ochrophyta</taxon>
        <taxon>Bacillariophyta</taxon>
        <taxon>Coscinodiscophyceae</taxon>
        <taxon>Chaetocerotophycidae</taxon>
        <taxon>Chaetocerotales</taxon>
        <taxon>Chaetocerotaceae</taxon>
        <taxon>Chaetoceros</taxon>
    </lineage>
</organism>
<evidence type="ECO:0000313" key="2">
    <source>
        <dbReference type="Proteomes" id="UP001054902"/>
    </source>
</evidence>
<dbReference type="EMBL" id="BLLK01000047">
    <property type="protein sequence ID" value="GFH54759.1"/>
    <property type="molecule type" value="Genomic_DNA"/>
</dbReference>
<sequence length="602" mass="69039">MILFFFSSFPYVTIFTTQAKDKFKKLLMCKIVNNTSAFERDHEEFSSQRLIHTLGSLHHEEISKNDELYLESTIESRLSSFPLDTFDRDFCGRSCLYLAIKLQLSTRVIEMIYLANKAAFLSPDFCGFAPISLLFFDTCDIDVLNLMLDLCPQNFLNIIGQLESAWTQKIESLSAHYVSKTPSLMMQWKKYVQTVIKTNEYISLDEDSVRDWNQTIVHSLHLQEESLALLYRHICTNVNQSSKLLLFGLKMYHSLQHQWPIENRLVHILSNYQSDTTNEIGDSTLEAIVLYRLWVSKDEAFHQDCFGRTSLHYLLKLNPTAHTLRALYSANPKALSTQDFLGIHPISIPYLPVTSLHVLETLLRIQPDAFFKTDLKSQSNTSIMEELNRSWTELINTKSITIDTLKRNIGIQEQWEKFMISIRYASLFYEKHDEIMEGNEGILEVHAAFKLWNKGLLSTQVVSIIMRIYSDQLGVEMDDSGTCTLPLHYLLQKKSMSKSSDLDFEKLLRGLLELFPESAIQKCSMDGRNALQKALSFNLDIDQGISDILEKFPEAIMTVDPQSNLSPFLQAASSASCSNTTCNLTTVYKLLLMAPSVIQEKY</sequence>
<reference evidence="1 2" key="1">
    <citation type="journal article" date="2021" name="Sci. Rep.">
        <title>The genome of the diatom Chaetoceros tenuissimus carries an ancient integrated fragment of an extant virus.</title>
        <authorList>
            <person name="Hongo Y."/>
            <person name="Kimura K."/>
            <person name="Takaki Y."/>
            <person name="Yoshida Y."/>
            <person name="Baba S."/>
            <person name="Kobayashi G."/>
            <person name="Nagasaki K."/>
            <person name="Hano T."/>
            <person name="Tomaru Y."/>
        </authorList>
    </citation>
    <scope>NUCLEOTIDE SEQUENCE [LARGE SCALE GENOMIC DNA]</scope>
    <source>
        <strain evidence="1 2">NIES-3715</strain>
    </source>
</reference>
<dbReference type="Proteomes" id="UP001054902">
    <property type="component" value="Unassembled WGS sequence"/>
</dbReference>
<evidence type="ECO:0000313" key="1">
    <source>
        <dbReference type="EMBL" id="GFH54759.1"/>
    </source>
</evidence>
<comment type="caution">
    <text evidence="1">The sequence shown here is derived from an EMBL/GenBank/DDBJ whole genome shotgun (WGS) entry which is preliminary data.</text>
</comment>
<name>A0AAD3CZD3_9STRA</name>
<dbReference type="AlphaFoldDB" id="A0AAD3CZD3"/>